<dbReference type="InterPro" id="IPR011050">
    <property type="entry name" value="Pectin_lyase_fold/virulence"/>
</dbReference>
<evidence type="ECO:0000256" key="14">
    <source>
        <dbReference type="ARBA" id="ARBA00042262"/>
    </source>
</evidence>
<organism evidence="18 19">
    <name type="scientific">Saitozyma podzolica</name>
    <dbReference type="NCBI Taxonomy" id="1890683"/>
    <lineage>
        <taxon>Eukaryota</taxon>
        <taxon>Fungi</taxon>
        <taxon>Dikarya</taxon>
        <taxon>Basidiomycota</taxon>
        <taxon>Agaricomycotina</taxon>
        <taxon>Tremellomycetes</taxon>
        <taxon>Tremellales</taxon>
        <taxon>Trimorphomycetaceae</taxon>
        <taxon>Saitozyma</taxon>
    </lineage>
</organism>
<evidence type="ECO:0000313" key="19">
    <source>
        <dbReference type="Proteomes" id="UP000279259"/>
    </source>
</evidence>
<dbReference type="AlphaFoldDB" id="A0A427YPM2"/>
<dbReference type="GO" id="GO:0005975">
    <property type="term" value="P:carbohydrate metabolic process"/>
    <property type="evidence" value="ECO:0007669"/>
    <property type="project" value="InterPro"/>
</dbReference>
<evidence type="ECO:0000256" key="3">
    <source>
        <dbReference type="ARBA" id="ARBA00022525"/>
    </source>
</evidence>
<comment type="caution">
    <text evidence="18">The sequence shown here is derived from an EMBL/GenBank/DDBJ whole genome shotgun (WGS) entry which is preliminary data.</text>
</comment>
<evidence type="ECO:0000256" key="7">
    <source>
        <dbReference type="ARBA" id="ARBA00023157"/>
    </source>
</evidence>
<protein>
    <recommendedName>
        <fullName evidence="12">galacturonan 1,4-alpha-galacturonidase</fullName>
        <ecNumber evidence="12">3.2.1.67</ecNumber>
    </recommendedName>
    <alternativeName>
        <fullName evidence="13">Galacturan 1,4-alpha-galacturonidase C</fullName>
    </alternativeName>
    <alternativeName>
        <fullName evidence="14">Poly(1,4-alpha-D-galacturonide)galacturonohydrolase C</fullName>
    </alternativeName>
</protein>
<keyword evidence="10" id="KW-0961">Cell wall biogenesis/degradation</keyword>
<dbReference type="GO" id="GO:0047911">
    <property type="term" value="F:galacturan 1,4-alpha-galacturonidase activity"/>
    <property type="evidence" value="ECO:0007669"/>
    <property type="project" value="UniProtKB-EC"/>
</dbReference>
<evidence type="ECO:0000256" key="15">
    <source>
        <dbReference type="ARBA" id="ARBA00048766"/>
    </source>
</evidence>
<dbReference type="InterPro" id="IPR012334">
    <property type="entry name" value="Pectin_lyas_fold"/>
</dbReference>
<dbReference type="Pfam" id="PF00295">
    <property type="entry name" value="Glyco_hydro_28"/>
    <property type="match status" value="1"/>
</dbReference>
<dbReference type="Gene3D" id="2.160.20.10">
    <property type="entry name" value="Single-stranded right-handed beta-helix, Pectin lyase-like"/>
    <property type="match status" value="1"/>
</dbReference>
<dbReference type="EC" id="3.2.1.67" evidence="12"/>
<dbReference type="Proteomes" id="UP000279259">
    <property type="component" value="Unassembled WGS sequence"/>
</dbReference>
<evidence type="ECO:0000256" key="9">
    <source>
        <dbReference type="ARBA" id="ARBA00023295"/>
    </source>
</evidence>
<evidence type="ECO:0000256" key="13">
    <source>
        <dbReference type="ARBA" id="ARBA00041474"/>
    </source>
</evidence>
<keyword evidence="3" id="KW-0964">Secreted</keyword>
<evidence type="ECO:0000256" key="4">
    <source>
        <dbReference type="ARBA" id="ARBA00022729"/>
    </source>
</evidence>
<evidence type="ECO:0000256" key="1">
    <source>
        <dbReference type="ARBA" id="ARBA00004613"/>
    </source>
</evidence>
<keyword evidence="19" id="KW-1185">Reference proteome</keyword>
<dbReference type="GO" id="GO:0004650">
    <property type="term" value="F:polygalacturonase activity"/>
    <property type="evidence" value="ECO:0007669"/>
    <property type="project" value="InterPro"/>
</dbReference>
<keyword evidence="4 17" id="KW-0732">Signal</keyword>
<comment type="function">
    <text evidence="11">Specific in hydrolyzing the terminal glycosidic bond of polygalacturonic acid and oligogalacturonates.</text>
</comment>
<evidence type="ECO:0000256" key="5">
    <source>
        <dbReference type="ARBA" id="ARBA00022737"/>
    </source>
</evidence>
<evidence type="ECO:0000313" key="18">
    <source>
        <dbReference type="EMBL" id="RSH93052.1"/>
    </source>
</evidence>
<keyword evidence="9 16" id="KW-0326">Glycosidase</keyword>
<dbReference type="OrthoDB" id="187139at2759"/>
<keyword evidence="8" id="KW-0325">Glycoprotein</keyword>
<dbReference type="GO" id="GO:0005576">
    <property type="term" value="C:extracellular region"/>
    <property type="evidence" value="ECO:0007669"/>
    <property type="project" value="UniProtKB-SubCell"/>
</dbReference>
<evidence type="ECO:0000256" key="10">
    <source>
        <dbReference type="ARBA" id="ARBA00023316"/>
    </source>
</evidence>
<feature type="signal peptide" evidence="17">
    <location>
        <begin position="1"/>
        <end position="18"/>
    </location>
</feature>
<evidence type="ECO:0000256" key="11">
    <source>
        <dbReference type="ARBA" id="ARBA00037312"/>
    </source>
</evidence>
<comment type="similarity">
    <text evidence="2 16">Belongs to the glycosyl hydrolase 28 family.</text>
</comment>
<dbReference type="PANTHER" id="PTHR31736:SF11">
    <property type="entry name" value="EXOPOLYGALACTURONASE C-RELATED"/>
    <property type="match status" value="1"/>
</dbReference>
<keyword evidence="5" id="KW-0677">Repeat</keyword>
<gene>
    <name evidence="18" type="ORF">EHS25_007405</name>
</gene>
<evidence type="ECO:0000256" key="2">
    <source>
        <dbReference type="ARBA" id="ARBA00008834"/>
    </source>
</evidence>
<sequence>MMRVLSLVAGLIVGTSSAAGWKTCTVPRTNLTDDSLAVNALLANCSKDATILFEAGKTYNISTPINFGNLTNVEISFQGNLTVPKNIPYIQNIVNSSGVFHLAWFTIGGTNVTLNGNTDPNWGWVEWHGDRWWLASGLTHPGGLLIRPYGWTLEFSNSVIKNMKVSNPIAWNFQTGGDNLTIHNNRVECQYPLDNPDYFPFNTDGFNLNGSNIYIHDNWVKNGDDCIVVNAGASNIVAKNNYCEGGHGNSIQLQQNGSISNVTFSGTTFVNSLYGGRFKSYQGLSGQISGITWENFKMTNVSLPLYLTQNYYDQEISSAPPAVTPSTVTTNLTNVRIANFTGTINDVNPGDNSCLSVPCWYNVVNATKTEALIFDLIQGYASDIHASDIDMSTVSGGRTIDIFCTPSELPSGTNVGYQCVKGPLVPT</sequence>
<accession>A0A427YPM2</accession>
<comment type="subcellular location">
    <subcellularLocation>
        <location evidence="1">Secreted</location>
    </subcellularLocation>
</comment>
<evidence type="ECO:0000256" key="12">
    <source>
        <dbReference type="ARBA" id="ARBA00038933"/>
    </source>
</evidence>
<dbReference type="STRING" id="1890683.A0A427YPM2"/>
<dbReference type="SUPFAM" id="SSF51126">
    <property type="entry name" value="Pectin lyase-like"/>
    <property type="match status" value="1"/>
</dbReference>
<evidence type="ECO:0000256" key="6">
    <source>
        <dbReference type="ARBA" id="ARBA00022801"/>
    </source>
</evidence>
<keyword evidence="6 16" id="KW-0378">Hydrolase</keyword>
<evidence type="ECO:0000256" key="16">
    <source>
        <dbReference type="RuleBase" id="RU361169"/>
    </source>
</evidence>
<dbReference type="InterPro" id="IPR000743">
    <property type="entry name" value="Glyco_hydro_28"/>
</dbReference>
<evidence type="ECO:0000256" key="17">
    <source>
        <dbReference type="SAM" id="SignalP"/>
    </source>
</evidence>
<evidence type="ECO:0000256" key="8">
    <source>
        <dbReference type="ARBA" id="ARBA00023180"/>
    </source>
</evidence>
<comment type="catalytic activity">
    <reaction evidence="15">
        <text>[(1-&gt;4)-alpha-D-galacturonosyl](n) + H2O = alpha-D-galacturonate + [(1-&gt;4)-alpha-D-galacturonosyl](n-1)</text>
        <dbReference type="Rhea" id="RHEA:14117"/>
        <dbReference type="Rhea" id="RHEA-COMP:14570"/>
        <dbReference type="Rhea" id="RHEA-COMP:14572"/>
        <dbReference type="ChEBI" id="CHEBI:15377"/>
        <dbReference type="ChEBI" id="CHEBI:58658"/>
        <dbReference type="ChEBI" id="CHEBI:140523"/>
        <dbReference type="EC" id="3.2.1.67"/>
    </reaction>
</comment>
<reference evidence="18 19" key="1">
    <citation type="submission" date="2018-11" db="EMBL/GenBank/DDBJ databases">
        <title>Genome sequence of Saitozyma podzolica DSM 27192.</title>
        <authorList>
            <person name="Aliyu H."/>
            <person name="Gorte O."/>
            <person name="Ochsenreither K."/>
        </authorList>
    </citation>
    <scope>NUCLEOTIDE SEQUENCE [LARGE SCALE GENOMIC DNA]</scope>
    <source>
        <strain evidence="18 19">DSM 27192</strain>
    </source>
</reference>
<keyword evidence="7" id="KW-1015">Disulfide bond</keyword>
<feature type="chain" id="PRO_5019502306" description="galacturonan 1,4-alpha-galacturonidase" evidence="17">
    <location>
        <begin position="19"/>
        <end position="427"/>
    </location>
</feature>
<dbReference type="GO" id="GO:0071555">
    <property type="term" value="P:cell wall organization"/>
    <property type="evidence" value="ECO:0007669"/>
    <property type="project" value="UniProtKB-KW"/>
</dbReference>
<name>A0A427YPM2_9TREE</name>
<dbReference type="PANTHER" id="PTHR31736">
    <property type="match status" value="1"/>
</dbReference>
<proteinExistence type="inferred from homology"/>
<dbReference type="EMBL" id="RSCD01000004">
    <property type="protein sequence ID" value="RSH93052.1"/>
    <property type="molecule type" value="Genomic_DNA"/>
</dbReference>